<dbReference type="Proteomes" id="UP001479436">
    <property type="component" value="Unassembled WGS sequence"/>
</dbReference>
<evidence type="ECO:0000256" key="1">
    <source>
        <dbReference type="SAM" id="Phobius"/>
    </source>
</evidence>
<keyword evidence="3" id="KW-1185">Reference proteome</keyword>
<keyword evidence="1" id="KW-1133">Transmembrane helix</keyword>
<protein>
    <recommendedName>
        <fullName evidence="4">Transmembrane protein</fullName>
    </recommendedName>
</protein>
<keyword evidence="1" id="KW-0812">Transmembrane</keyword>
<feature type="transmembrane region" description="Helical" evidence="1">
    <location>
        <begin position="202"/>
        <end position="227"/>
    </location>
</feature>
<evidence type="ECO:0000313" key="2">
    <source>
        <dbReference type="EMBL" id="KAK9719072.1"/>
    </source>
</evidence>
<name>A0ABR2W3N6_9FUNG</name>
<feature type="transmembrane region" description="Helical" evidence="1">
    <location>
        <begin position="27"/>
        <end position="46"/>
    </location>
</feature>
<reference evidence="2 3" key="1">
    <citation type="submission" date="2023-04" db="EMBL/GenBank/DDBJ databases">
        <title>Genome of Basidiobolus ranarum AG-B5.</title>
        <authorList>
            <person name="Stajich J.E."/>
            <person name="Carter-House D."/>
            <person name="Gryganskyi A."/>
        </authorList>
    </citation>
    <scope>NUCLEOTIDE SEQUENCE [LARGE SCALE GENOMIC DNA]</scope>
    <source>
        <strain evidence="2 3">AG-B5</strain>
    </source>
</reference>
<feature type="transmembrane region" description="Helical" evidence="1">
    <location>
        <begin position="171"/>
        <end position="190"/>
    </location>
</feature>
<keyword evidence="1" id="KW-0472">Membrane</keyword>
<evidence type="ECO:0008006" key="4">
    <source>
        <dbReference type="Google" id="ProtNLM"/>
    </source>
</evidence>
<evidence type="ECO:0000313" key="3">
    <source>
        <dbReference type="Proteomes" id="UP001479436"/>
    </source>
</evidence>
<gene>
    <name evidence="2" type="ORF">K7432_005051</name>
</gene>
<sequence>MSTIFPQTPQYQQIITISTNEYLMSSMAMFIFSATLAVHISCAYTGTKLLLKSPTSSLYLLNAVQAFFAVTCHLSAVSGYYFITQCHFKGFFNWIFYYVSNTIMELLTFVRLYNQEKISPGFLILGILLELAKLVIIILLEIGLNAYNGALQQCIISPPMSAFRAYMSTEVMIYAVQMCGIVYIVYNRYLQSKCLRNALSTNALGLTLASCVSGIFWFSLLLAGITFNLNPDVLFQTKWATSSKLFALQLLKIEKQRTEAALTQSKMTSGGDFESFPNSHGDDIYDLKVVSSSRLNEEIC</sequence>
<proteinExistence type="predicted"/>
<accession>A0ABR2W3N6</accession>
<dbReference type="EMBL" id="JASJQH010007064">
    <property type="protein sequence ID" value="KAK9719072.1"/>
    <property type="molecule type" value="Genomic_DNA"/>
</dbReference>
<organism evidence="2 3">
    <name type="scientific">Basidiobolus ranarum</name>
    <dbReference type="NCBI Taxonomy" id="34480"/>
    <lineage>
        <taxon>Eukaryota</taxon>
        <taxon>Fungi</taxon>
        <taxon>Fungi incertae sedis</taxon>
        <taxon>Zoopagomycota</taxon>
        <taxon>Entomophthoromycotina</taxon>
        <taxon>Basidiobolomycetes</taxon>
        <taxon>Basidiobolales</taxon>
        <taxon>Basidiobolaceae</taxon>
        <taxon>Basidiobolus</taxon>
    </lineage>
</organism>
<comment type="caution">
    <text evidence="2">The sequence shown here is derived from an EMBL/GenBank/DDBJ whole genome shotgun (WGS) entry which is preliminary data.</text>
</comment>
<feature type="transmembrane region" description="Helical" evidence="1">
    <location>
        <begin position="58"/>
        <end position="83"/>
    </location>
</feature>
<feature type="transmembrane region" description="Helical" evidence="1">
    <location>
        <begin position="95"/>
        <end position="114"/>
    </location>
</feature>
<feature type="transmembrane region" description="Helical" evidence="1">
    <location>
        <begin position="121"/>
        <end position="140"/>
    </location>
</feature>